<evidence type="ECO:0000313" key="15">
    <source>
        <dbReference type="Proteomes" id="UP000886998"/>
    </source>
</evidence>
<keyword evidence="9 12" id="KW-0408">Iron</keyword>
<evidence type="ECO:0000256" key="13">
    <source>
        <dbReference type="RuleBase" id="RU000461"/>
    </source>
</evidence>
<dbReference type="Pfam" id="PF00067">
    <property type="entry name" value="p450"/>
    <property type="match status" value="1"/>
</dbReference>
<evidence type="ECO:0000256" key="10">
    <source>
        <dbReference type="ARBA" id="ARBA00023033"/>
    </source>
</evidence>
<reference evidence="14" key="1">
    <citation type="submission" date="2020-08" db="EMBL/GenBank/DDBJ databases">
        <title>Multicomponent nature underlies the extraordinary mechanical properties of spider dragline silk.</title>
        <authorList>
            <person name="Kono N."/>
            <person name="Nakamura H."/>
            <person name="Mori M."/>
            <person name="Yoshida Y."/>
            <person name="Ohtoshi R."/>
            <person name="Malay A.D."/>
            <person name="Moran D.A.P."/>
            <person name="Tomita M."/>
            <person name="Numata K."/>
            <person name="Arakawa K."/>
        </authorList>
    </citation>
    <scope>NUCLEOTIDE SEQUENCE</scope>
</reference>
<evidence type="ECO:0000256" key="6">
    <source>
        <dbReference type="ARBA" id="ARBA00022723"/>
    </source>
</evidence>
<comment type="cofactor">
    <cofactor evidence="1 12">
        <name>heme</name>
        <dbReference type="ChEBI" id="CHEBI:30413"/>
    </cofactor>
</comment>
<dbReference type="CDD" id="cd11055">
    <property type="entry name" value="CYP3A-like"/>
    <property type="match status" value="1"/>
</dbReference>
<dbReference type="EMBL" id="BMAV01010726">
    <property type="protein sequence ID" value="GFY56051.1"/>
    <property type="molecule type" value="Genomic_DNA"/>
</dbReference>
<dbReference type="Proteomes" id="UP000886998">
    <property type="component" value="Unassembled WGS sequence"/>
</dbReference>
<sequence>MREFLTNLTKGRGRVFGSFEGSAPSLVVAEPDLLRDILVKDFHIFPYRNEMKTGDAIADKMRMRQISSIMNDCSQTLLKVCEKYSNKGEPVDVKGMFGAFTMDVIASSAFGTKVDSHNDPQNEFVRRAREAFLKFTPFVVMVSLLIPHWILKLIPESINPCKLDKDNFFRDVTLSVIKQRKETGRRYNDFLQLLMDAADEAEQTENQETVEDETDRFGSITFSETSVSAKYRKLSNNELLAQCILFFFVGYETTAAMLSFITYSLATNPEWQEKLIKEVDEAFEKHGEMSYDAVREMKILDAVVSETLRMHPTGASTGRTAIEDYELGNTGIVIKKGMNVIIPTYVMHYNPDFFEDPGTFNPERFMEGYEPKHPQYAYLPFGAGPRNCLGMRFALLEIKMCISNLFRHFRVKPHTTTKIPVEYKKGSVLLSVSELPLLVEKRTEVKS</sequence>
<evidence type="ECO:0000256" key="4">
    <source>
        <dbReference type="ARBA" id="ARBA00010617"/>
    </source>
</evidence>
<comment type="function">
    <text evidence="11">Cytochromes P450 are a group of heme-thiolate monooxygenases. They oxidize a variety of structurally unrelated compounds, including steroids, fatty acids, and xenobiotics.</text>
</comment>
<dbReference type="PROSITE" id="PS00086">
    <property type="entry name" value="CYTOCHROME_P450"/>
    <property type="match status" value="1"/>
</dbReference>
<dbReference type="GO" id="GO:0016705">
    <property type="term" value="F:oxidoreductase activity, acting on paired donors, with incorporation or reduction of molecular oxygen"/>
    <property type="evidence" value="ECO:0007669"/>
    <property type="project" value="InterPro"/>
</dbReference>
<keyword evidence="15" id="KW-1185">Reference proteome</keyword>
<protein>
    <submittedName>
        <fullName evidence="14">Cytochrome P450 3A5</fullName>
    </submittedName>
</protein>
<keyword evidence="10 13" id="KW-0503">Monooxygenase</keyword>
<keyword evidence="6 12" id="KW-0479">Metal-binding</keyword>
<dbReference type="Gene3D" id="1.10.630.10">
    <property type="entry name" value="Cytochrome P450"/>
    <property type="match status" value="1"/>
</dbReference>
<dbReference type="InterPro" id="IPR001128">
    <property type="entry name" value="Cyt_P450"/>
</dbReference>
<comment type="subcellular location">
    <subcellularLocation>
        <location evidence="3">Endoplasmic reticulum membrane</location>
        <topology evidence="3">Peripheral membrane protein</topology>
    </subcellularLocation>
    <subcellularLocation>
        <location evidence="2">Microsome membrane</location>
        <topology evidence="2">Peripheral membrane protein</topology>
    </subcellularLocation>
</comment>
<evidence type="ECO:0000256" key="9">
    <source>
        <dbReference type="ARBA" id="ARBA00023004"/>
    </source>
</evidence>
<gene>
    <name evidence="14" type="primary">CYP3A5</name>
    <name evidence="14" type="ORF">TNIN_180441</name>
</gene>
<dbReference type="FunFam" id="1.10.630.10:FF:000182">
    <property type="entry name" value="Cytochrome P450 3A4"/>
    <property type="match status" value="1"/>
</dbReference>
<evidence type="ECO:0000256" key="1">
    <source>
        <dbReference type="ARBA" id="ARBA00001971"/>
    </source>
</evidence>
<dbReference type="OrthoDB" id="7779621at2759"/>
<evidence type="ECO:0000256" key="7">
    <source>
        <dbReference type="ARBA" id="ARBA00022848"/>
    </source>
</evidence>
<dbReference type="InterPro" id="IPR002401">
    <property type="entry name" value="Cyt_P450_E_grp-I"/>
</dbReference>
<evidence type="ECO:0000313" key="14">
    <source>
        <dbReference type="EMBL" id="GFY56051.1"/>
    </source>
</evidence>
<dbReference type="InterPro" id="IPR017972">
    <property type="entry name" value="Cyt_P450_CS"/>
</dbReference>
<evidence type="ECO:0000256" key="3">
    <source>
        <dbReference type="ARBA" id="ARBA00004406"/>
    </source>
</evidence>
<dbReference type="InterPro" id="IPR050705">
    <property type="entry name" value="Cytochrome_P450_3A"/>
</dbReference>
<keyword evidence="8 13" id="KW-0560">Oxidoreductase</keyword>
<dbReference type="GO" id="GO:0005506">
    <property type="term" value="F:iron ion binding"/>
    <property type="evidence" value="ECO:0007669"/>
    <property type="project" value="InterPro"/>
</dbReference>
<comment type="similarity">
    <text evidence="4 13">Belongs to the cytochrome P450 family.</text>
</comment>
<evidence type="ECO:0000256" key="12">
    <source>
        <dbReference type="PIRSR" id="PIRSR602401-1"/>
    </source>
</evidence>
<accession>A0A8X6XR10</accession>
<keyword evidence="5 12" id="KW-0349">Heme</keyword>
<dbReference type="AlphaFoldDB" id="A0A8X6XR10"/>
<dbReference type="SUPFAM" id="SSF48264">
    <property type="entry name" value="Cytochrome P450"/>
    <property type="match status" value="1"/>
</dbReference>
<evidence type="ECO:0000256" key="5">
    <source>
        <dbReference type="ARBA" id="ARBA00022617"/>
    </source>
</evidence>
<organism evidence="14 15">
    <name type="scientific">Trichonephila inaurata madagascariensis</name>
    <dbReference type="NCBI Taxonomy" id="2747483"/>
    <lineage>
        <taxon>Eukaryota</taxon>
        <taxon>Metazoa</taxon>
        <taxon>Ecdysozoa</taxon>
        <taxon>Arthropoda</taxon>
        <taxon>Chelicerata</taxon>
        <taxon>Arachnida</taxon>
        <taxon>Araneae</taxon>
        <taxon>Araneomorphae</taxon>
        <taxon>Entelegynae</taxon>
        <taxon>Araneoidea</taxon>
        <taxon>Nephilidae</taxon>
        <taxon>Trichonephila</taxon>
        <taxon>Trichonephila inaurata</taxon>
    </lineage>
</organism>
<feature type="binding site" description="axial binding residue" evidence="12">
    <location>
        <position position="388"/>
    </location>
    <ligand>
        <name>heme</name>
        <dbReference type="ChEBI" id="CHEBI:30413"/>
    </ligand>
    <ligandPart>
        <name>Fe</name>
        <dbReference type="ChEBI" id="CHEBI:18248"/>
    </ligandPart>
</feature>
<keyword evidence="7" id="KW-0256">Endoplasmic reticulum</keyword>
<keyword evidence="7" id="KW-0492">Microsome</keyword>
<name>A0A8X6XR10_9ARAC</name>
<evidence type="ECO:0000256" key="2">
    <source>
        <dbReference type="ARBA" id="ARBA00004174"/>
    </source>
</evidence>
<dbReference type="PANTHER" id="PTHR24302:SF15">
    <property type="entry name" value="FATTY-ACID PEROXYGENASE"/>
    <property type="match status" value="1"/>
</dbReference>
<dbReference type="GO" id="GO:0020037">
    <property type="term" value="F:heme binding"/>
    <property type="evidence" value="ECO:0007669"/>
    <property type="project" value="InterPro"/>
</dbReference>
<evidence type="ECO:0000256" key="8">
    <source>
        <dbReference type="ARBA" id="ARBA00023002"/>
    </source>
</evidence>
<dbReference type="PRINTS" id="PR00385">
    <property type="entry name" value="P450"/>
</dbReference>
<evidence type="ECO:0000256" key="11">
    <source>
        <dbReference type="ARBA" id="ARBA00043906"/>
    </source>
</evidence>
<dbReference type="PRINTS" id="PR00463">
    <property type="entry name" value="EP450I"/>
</dbReference>
<dbReference type="PANTHER" id="PTHR24302">
    <property type="entry name" value="CYTOCHROME P450 FAMILY 3"/>
    <property type="match status" value="1"/>
</dbReference>
<comment type="caution">
    <text evidence="14">The sequence shown here is derived from an EMBL/GenBank/DDBJ whole genome shotgun (WGS) entry which is preliminary data.</text>
</comment>
<dbReference type="GO" id="GO:0008395">
    <property type="term" value="F:steroid hydroxylase activity"/>
    <property type="evidence" value="ECO:0007669"/>
    <property type="project" value="TreeGrafter"/>
</dbReference>
<dbReference type="GO" id="GO:0005789">
    <property type="term" value="C:endoplasmic reticulum membrane"/>
    <property type="evidence" value="ECO:0007669"/>
    <property type="project" value="UniProtKB-SubCell"/>
</dbReference>
<dbReference type="InterPro" id="IPR036396">
    <property type="entry name" value="Cyt_P450_sf"/>
</dbReference>
<proteinExistence type="inferred from homology"/>